<keyword evidence="6" id="KW-1185">Reference proteome</keyword>
<evidence type="ECO:0000259" key="4">
    <source>
        <dbReference type="SMART" id="SM00088"/>
    </source>
</evidence>
<evidence type="ECO:0000256" key="3">
    <source>
        <dbReference type="SAM" id="MobiDB-lite"/>
    </source>
</evidence>
<dbReference type="PANTHER" id="PTHR15350">
    <property type="entry name" value="COP9 SIGNALOSOME COMPLEX SUBUNIT 7/DENDRITIC CELL PROTEIN GA17"/>
    <property type="match status" value="1"/>
</dbReference>
<organism evidence="5 6">
    <name type="scientific">Antrodiella citrinella</name>
    <dbReference type="NCBI Taxonomy" id="2447956"/>
    <lineage>
        <taxon>Eukaryota</taxon>
        <taxon>Fungi</taxon>
        <taxon>Dikarya</taxon>
        <taxon>Basidiomycota</taxon>
        <taxon>Agaricomycotina</taxon>
        <taxon>Agaricomycetes</taxon>
        <taxon>Polyporales</taxon>
        <taxon>Steccherinaceae</taxon>
        <taxon>Antrodiella</taxon>
    </lineage>
</organism>
<feature type="region of interest" description="Disordered" evidence="3">
    <location>
        <begin position="190"/>
        <end position="237"/>
    </location>
</feature>
<evidence type="ECO:0000313" key="5">
    <source>
        <dbReference type="EMBL" id="THH31581.1"/>
    </source>
</evidence>
<reference evidence="5 6" key="1">
    <citation type="submission" date="2019-02" db="EMBL/GenBank/DDBJ databases">
        <title>Genome sequencing of the rare red list fungi Antrodiella citrinella (Flaviporus citrinellus).</title>
        <authorList>
            <person name="Buettner E."/>
            <person name="Kellner H."/>
        </authorList>
    </citation>
    <scope>NUCLEOTIDE SEQUENCE [LARGE SCALE GENOMIC DNA]</scope>
    <source>
        <strain evidence="5 6">DSM 108506</strain>
    </source>
</reference>
<name>A0A4S4N1I0_9APHY</name>
<dbReference type="Proteomes" id="UP000308730">
    <property type="component" value="Unassembled WGS sequence"/>
</dbReference>
<feature type="region of interest" description="Disordered" evidence="3">
    <location>
        <begin position="165"/>
        <end position="184"/>
    </location>
</feature>
<evidence type="ECO:0000256" key="2">
    <source>
        <dbReference type="ARBA" id="ARBA00022790"/>
    </source>
</evidence>
<evidence type="ECO:0000313" key="6">
    <source>
        <dbReference type="Proteomes" id="UP000308730"/>
    </source>
</evidence>
<dbReference type="InterPro" id="IPR000717">
    <property type="entry name" value="PCI_dom"/>
</dbReference>
<dbReference type="SMART" id="SM00088">
    <property type="entry name" value="PINT"/>
    <property type="match status" value="1"/>
</dbReference>
<comment type="caution">
    <text evidence="5">The sequence shown here is derived from an EMBL/GenBank/DDBJ whole genome shotgun (WGS) entry which is preliminary data.</text>
</comment>
<feature type="compositionally biased region" description="Acidic residues" evidence="3">
    <location>
        <begin position="214"/>
        <end position="223"/>
    </location>
</feature>
<dbReference type="OrthoDB" id="10265275at2759"/>
<proteinExistence type="inferred from homology"/>
<evidence type="ECO:0000256" key="1">
    <source>
        <dbReference type="ARBA" id="ARBA00008482"/>
    </source>
</evidence>
<accession>A0A4S4N1I0</accession>
<keyword evidence="2" id="KW-0736">Signalosome</keyword>
<feature type="compositionally biased region" description="Basic and acidic residues" evidence="3">
    <location>
        <begin position="190"/>
        <end position="208"/>
    </location>
</feature>
<dbReference type="EMBL" id="SGPM01000043">
    <property type="protein sequence ID" value="THH31581.1"/>
    <property type="molecule type" value="Genomic_DNA"/>
</dbReference>
<feature type="domain" description="PCI" evidence="4">
    <location>
        <begin position="23"/>
        <end position="113"/>
    </location>
</feature>
<dbReference type="AlphaFoldDB" id="A0A4S4N1I0"/>
<dbReference type="InterPro" id="IPR045237">
    <property type="entry name" value="COPS7/eIF3m"/>
</dbReference>
<dbReference type="GO" id="GO:0008180">
    <property type="term" value="C:COP9 signalosome"/>
    <property type="evidence" value="ECO:0007669"/>
    <property type="project" value="UniProtKB-KW"/>
</dbReference>
<comment type="similarity">
    <text evidence="1">Belongs to the CSN7/EIF3M family. CSN7 subfamily.</text>
</comment>
<sequence>MGCDVYSDDWRVLTVEHKDSLPPLNPAQITKLKHLTLVSLAMEKRILPYSQLLDQLQMPTIRELEDLIIDAIYMDVIRGKLDQKAQQFEVEYTIGRDLEPGRIEALLTALQNWASTSSAILTTLDDRLTLLKQQAKTEKETLTAHDATVQRNLRDVQDKVREVRLSKNNPSGGPPLKSGPTAAGLALLEKQKEKEREAARQKELEKQKALGIDENVDMDVDEPGDGKGKSRLSSIKK</sequence>
<protein>
    <recommendedName>
        <fullName evidence="4">PCI domain-containing protein</fullName>
    </recommendedName>
</protein>
<gene>
    <name evidence="5" type="ORF">EUX98_g2627</name>
</gene>
<dbReference type="Pfam" id="PF01399">
    <property type="entry name" value="PCI"/>
    <property type="match status" value="1"/>
</dbReference>
<dbReference type="PANTHER" id="PTHR15350:SF5">
    <property type="entry name" value="COP9 SIGNALOSOME COMPLEX SUBUNIT 7"/>
    <property type="match status" value="1"/>
</dbReference>